<evidence type="ECO:0000313" key="5">
    <source>
        <dbReference type="Proteomes" id="UP000078046"/>
    </source>
</evidence>
<sequence>MSNSFIISKADNSDEDLVELEKEIFKVDDQCSHLITKFKHTSQNVFHFNRFYRNRSESVNVADQRVLQQLRRPPVRADNSNEEENDIRTIQICIFGGAKVGKTTLISKLISRKLPRRYVPTIEENYWVEFKLFDDIPIHMKICDTAGSCSFTAMQRLHMAHCDACILIYDVYDDNSIKFLQCVYQNLKTEPGFRIRLKKKIYLMGNAREQQFYQCKNGKITSKIHSPKCGIVGDFLFDSPDFIPSTSVKKPTENQSDVMANSIFMNSIIKTNDNVSSVKNLVRLGKIVRKTSLAYERQVKISNENGRQRSKLEINFIKKLYLDCKQSFYYEFDFSKNKFVDAFFTDLSRIVIQSRISLKDLNRMYINNLNNDRIKLIKIRRASVPVEMYRTLNSGKRIEQKKKPFFKYMTAKLMSGILPIRKGKVEIYQSNVDYNEGEFAFNEGDIIFVEPIENNICNVTNNDKIAKINYDFILKNATKKNEYLHEAARRGNVDVIKNLIKKRVSMNLIDSSGSTPLHWLSRNGNVDAVMTLLSQKCNVNAQNKLGDTALHNAALKGHIEIIKILYAHSANFDILNLCNKKPIHVARNIEVKAAINELLHGREEYKSENESTDSKD</sequence>
<evidence type="ECO:0000256" key="3">
    <source>
        <dbReference type="PROSITE-ProRule" id="PRU00023"/>
    </source>
</evidence>
<dbReference type="SMART" id="SM00248">
    <property type="entry name" value="ANK"/>
    <property type="match status" value="3"/>
</dbReference>
<dbReference type="EMBL" id="LWCA01000453">
    <property type="protein sequence ID" value="OAF68395.1"/>
    <property type="molecule type" value="Genomic_DNA"/>
</dbReference>
<dbReference type="PROSITE" id="PS51419">
    <property type="entry name" value="RAB"/>
    <property type="match status" value="1"/>
</dbReference>
<evidence type="ECO:0000313" key="4">
    <source>
        <dbReference type="EMBL" id="OAF68395.1"/>
    </source>
</evidence>
<dbReference type="Gene3D" id="3.40.50.300">
    <property type="entry name" value="P-loop containing nucleotide triphosphate hydrolases"/>
    <property type="match status" value="1"/>
</dbReference>
<protein>
    <submittedName>
        <fullName evidence="4">Osteoclast-stimulating factor 1</fullName>
    </submittedName>
</protein>
<dbReference type="SUPFAM" id="SSF48403">
    <property type="entry name" value="Ankyrin repeat"/>
    <property type="match status" value="1"/>
</dbReference>
<dbReference type="AlphaFoldDB" id="A0A177B299"/>
<dbReference type="PANTHER" id="PTHR24171">
    <property type="entry name" value="ANKYRIN REPEAT DOMAIN-CONTAINING PROTEIN 39-RELATED"/>
    <property type="match status" value="1"/>
</dbReference>
<reference evidence="4 5" key="1">
    <citation type="submission" date="2016-04" db="EMBL/GenBank/DDBJ databases">
        <title>The genome of Intoshia linei affirms orthonectids as highly simplified spiralians.</title>
        <authorList>
            <person name="Mikhailov K.V."/>
            <person name="Slusarev G.S."/>
            <person name="Nikitin M.A."/>
            <person name="Logacheva M.D."/>
            <person name="Penin A."/>
            <person name="Aleoshin V."/>
            <person name="Panchin Y.V."/>
        </authorList>
    </citation>
    <scope>NUCLEOTIDE SEQUENCE [LARGE SCALE GENOMIC DNA]</scope>
    <source>
        <strain evidence="4">Intl2013</strain>
        <tissue evidence="4">Whole animal</tissue>
    </source>
</reference>
<dbReference type="PROSITE" id="PS51421">
    <property type="entry name" value="RAS"/>
    <property type="match status" value="1"/>
</dbReference>
<keyword evidence="2 3" id="KW-0040">ANK repeat</keyword>
<dbReference type="Gene3D" id="1.25.40.20">
    <property type="entry name" value="Ankyrin repeat-containing domain"/>
    <property type="match status" value="1"/>
</dbReference>
<evidence type="ECO:0000256" key="2">
    <source>
        <dbReference type="ARBA" id="ARBA00023043"/>
    </source>
</evidence>
<feature type="repeat" description="ANK" evidence="3">
    <location>
        <begin position="512"/>
        <end position="544"/>
    </location>
</feature>
<dbReference type="PANTHER" id="PTHR24171:SF8">
    <property type="entry name" value="BRCA1-ASSOCIATED RING DOMAIN PROTEIN 1"/>
    <property type="match status" value="1"/>
</dbReference>
<dbReference type="Pfam" id="PF12796">
    <property type="entry name" value="Ank_2"/>
    <property type="match status" value="1"/>
</dbReference>
<dbReference type="PRINTS" id="PR00449">
    <property type="entry name" value="RASTRNSFRMNG"/>
</dbReference>
<evidence type="ECO:0000256" key="1">
    <source>
        <dbReference type="ARBA" id="ARBA00022737"/>
    </source>
</evidence>
<dbReference type="Pfam" id="PF00071">
    <property type="entry name" value="Ras"/>
    <property type="match status" value="1"/>
</dbReference>
<dbReference type="InterPro" id="IPR036770">
    <property type="entry name" value="Ankyrin_rpt-contain_sf"/>
</dbReference>
<dbReference type="InterPro" id="IPR005225">
    <property type="entry name" value="Small_GTP-bd"/>
</dbReference>
<organism evidence="4 5">
    <name type="scientific">Intoshia linei</name>
    <dbReference type="NCBI Taxonomy" id="1819745"/>
    <lineage>
        <taxon>Eukaryota</taxon>
        <taxon>Metazoa</taxon>
        <taxon>Spiralia</taxon>
        <taxon>Lophotrochozoa</taxon>
        <taxon>Mesozoa</taxon>
        <taxon>Orthonectida</taxon>
        <taxon>Rhopaluridae</taxon>
        <taxon>Intoshia</taxon>
    </lineage>
</organism>
<dbReference type="PROSITE" id="PS50297">
    <property type="entry name" value="ANK_REP_REGION"/>
    <property type="match status" value="2"/>
</dbReference>
<dbReference type="InterPro" id="IPR002110">
    <property type="entry name" value="Ankyrin_rpt"/>
</dbReference>
<dbReference type="GO" id="GO:0085020">
    <property type="term" value="P:protein K6-linked ubiquitination"/>
    <property type="evidence" value="ECO:0007669"/>
    <property type="project" value="TreeGrafter"/>
</dbReference>
<dbReference type="GO" id="GO:0031436">
    <property type="term" value="C:BRCA1-BARD1 complex"/>
    <property type="evidence" value="ECO:0007669"/>
    <property type="project" value="TreeGrafter"/>
</dbReference>
<dbReference type="SUPFAM" id="SSF52540">
    <property type="entry name" value="P-loop containing nucleoside triphosphate hydrolases"/>
    <property type="match status" value="1"/>
</dbReference>
<feature type="repeat" description="ANK" evidence="3">
    <location>
        <begin position="479"/>
        <end position="511"/>
    </location>
</feature>
<dbReference type="InterPro" id="IPR001806">
    <property type="entry name" value="Small_GTPase"/>
</dbReference>
<dbReference type="GO" id="GO:0003924">
    <property type="term" value="F:GTPase activity"/>
    <property type="evidence" value="ECO:0007669"/>
    <property type="project" value="InterPro"/>
</dbReference>
<feature type="repeat" description="ANK" evidence="3">
    <location>
        <begin position="545"/>
        <end position="577"/>
    </location>
</feature>
<dbReference type="GO" id="GO:0005525">
    <property type="term" value="F:GTP binding"/>
    <property type="evidence" value="ECO:0007669"/>
    <property type="project" value="InterPro"/>
</dbReference>
<keyword evidence="1" id="KW-0677">Repeat</keyword>
<gene>
    <name evidence="4" type="ORF">A3Q56_03856</name>
</gene>
<comment type="caution">
    <text evidence="4">The sequence shown here is derived from an EMBL/GenBank/DDBJ whole genome shotgun (WGS) entry which is preliminary data.</text>
</comment>
<dbReference type="GO" id="GO:0070531">
    <property type="term" value="C:BRCA1-A complex"/>
    <property type="evidence" value="ECO:0007669"/>
    <property type="project" value="TreeGrafter"/>
</dbReference>
<dbReference type="Proteomes" id="UP000078046">
    <property type="component" value="Unassembled WGS sequence"/>
</dbReference>
<accession>A0A177B299</accession>
<dbReference type="OrthoDB" id="207120at2759"/>
<name>A0A177B299_9BILA</name>
<dbReference type="InterPro" id="IPR027417">
    <property type="entry name" value="P-loop_NTPase"/>
</dbReference>
<dbReference type="SMART" id="SM00173">
    <property type="entry name" value="RAS"/>
    <property type="match status" value="1"/>
</dbReference>
<keyword evidence="5" id="KW-1185">Reference proteome</keyword>
<dbReference type="PROSITE" id="PS50088">
    <property type="entry name" value="ANK_REPEAT"/>
    <property type="match status" value="3"/>
</dbReference>
<dbReference type="NCBIfam" id="TIGR00231">
    <property type="entry name" value="small_GTP"/>
    <property type="match status" value="1"/>
</dbReference>
<proteinExistence type="predicted"/>
<dbReference type="GO" id="GO:0004842">
    <property type="term" value="F:ubiquitin-protein transferase activity"/>
    <property type="evidence" value="ECO:0007669"/>
    <property type="project" value="TreeGrafter"/>
</dbReference>